<dbReference type="Proteomes" id="UP000663992">
    <property type="component" value="Unassembled WGS sequence"/>
</dbReference>
<proteinExistence type="predicted"/>
<dbReference type="InterPro" id="IPR009057">
    <property type="entry name" value="Homeodomain-like_sf"/>
</dbReference>
<dbReference type="PANTHER" id="PTHR46796">
    <property type="entry name" value="HTH-TYPE TRANSCRIPTIONAL ACTIVATOR RHAS-RELATED"/>
    <property type="match status" value="1"/>
</dbReference>
<keyword evidence="6" id="KW-1185">Reference proteome</keyword>
<accession>A0ABS3D0F4</accession>
<feature type="non-terminal residue" evidence="5">
    <location>
        <position position="1"/>
    </location>
</feature>
<gene>
    <name evidence="5" type="ORF">J0A65_23480</name>
</gene>
<keyword evidence="2" id="KW-0238">DNA-binding</keyword>
<feature type="domain" description="HTH araC/xylS-type" evidence="4">
    <location>
        <begin position="184"/>
        <end position="281"/>
    </location>
</feature>
<evidence type="ECO:0000313" key="6">
    <source>
        <dbReference type="Proteomes" id="UP000663992"/>
    </source>
</evidence>
<dbReference type="SUPFAM" id="SSF46689">
    <property type="entry name" value="Homeodomain-like"/>
    <property type="match status" value="2"/>
</dbReference>
<dbReference type="Pfam" id="PF02311">
    <property type="entry name" value="AraC_binding"/>
    <property type="match status" value="1"/>
</dbReference>
<dbReference type="RefSeq" id="WP_206596704.1">
    <property type="nucleotide sequence ID" value="NZ_JAFKCS010000220.1"/>
</dbReference>
<dbReference type="InterPro" id="IPR003313">
    <property type="entry name" value="AraC-bd"/>
</dbReference>
<dbReference type="InterPro" id="IPR050204">
    <property type="entry name" value="AraC_XylS_family_regulators"/>
</dbReference>
<organism evidence="5 6">
    <name type="scientific">Bowmanella yangjiangensis</name>
    <dbReference type="NCBI Taxonomy" id="2811230"/>
    <lineage>
        <taxon>Bacteria</taxon>
        <taxon>Pseudomonadati</taxon>
        <taxon>Pseudomonadota</taxon>
        <taxon>Gammaproteobacteria</taxon>
        <taxon>Alteromonadales</taxon>
        <taxon>Alteromonadaceae</taxon>
        <taxon>Bowmanella</taxon>
    </lineage>
</organism>
<reference evidence="5 6" key="1">
    <citation type="submission" date="2021-03" db="EMBL/GenBank/DDBJ databases">
        <title>novel species isolated from a fishpond in China.</title>
        <authorList>
            <person name="Lu H."/>
            <person name="Cai Z."/>
        </authorList>
    </citation>
    <scope>NUCLEOTIDE SEQUENCE [LARGE SCALE GENOMIC DNA]</scope>
    <source>
        <strain evidence="5 6">Y57</strain>
    </source>
</reference>
<dbReference type="InterPro" id="IPR018060">
    <property type="entry name" value="HTH_AraC"/>
</dbReference>
<dbReference type="PROSITE" id="PS01124">
    <property type="entry name" value="HTH_ARAC_FAMILY_2"/>
    <property type="match status" value="1"/>
</dbReference>
<dbReference type="EMBL" id="JAFKCS010000220">
    <property type="protein sequence ID" value="MBN7822845.1"/>
    <property type="molecule type" value="Genomic_DNA"/>
</dbReference>
<evidence type="ECO:0000256" key="2">
    <source>
        <dbReference type="ARBA" id="ARBA00023125"/>
    </source>
</evidence>
<keyword evidence="3" id="KW-0804">Transcription</keyword>
<protein>
    <submittedName>
        <fullName evidence="5">AraC family transcriptional regulator</fullName>
    </submittedName>
</protein>
<sequence>NLSQTQHGARRRIRMNEPGFRIRRLSGLGVEIVEADSDRSFARHIHEQFGIGQILQGAQRSASGRGQVQAQAGDLISLNPGEVHDGAPLGGNARRWRMLYFEPERIAQAFADMASDGGPTPSELAYPVLRKRQASHAFAALYRAIAQPDMPAAQLAGEQTLPVLLAHLREQRPGKPLAAGNGASRAKTLIDDDPMAPLTLSLLAEQAQLSRFQLVRAFSRLTGLTPHAYLLQRRLLKARQLVAAGLPLAEAAATAGFADQSHMSRHFVRCFGFTPGLYARPGR</sequence>
<dbReference type="SUPFAM" id="SSF51215">
    <property type="entry name" value="Regulatory protein AraC"/>
    <property type="match status" value="1"/>
</dbReference>
<dbReference type="SMART" id="SM00342">
    <property type="entry name" value="HTH_ARAC"/>
    <property type="match status" value="1"/>
</dbReference>
<keyword evidence="1" id="KW-0805">Transcription regulation</keyword>
<comment type="caution">
    <text evidence="5">The sequence shown here is derived from an EMBL/GenBank/DDBJ whole genome shotgun (WGS) entry which is preliminary data.</text>
</comment>
<dbReference type="PANTHER" id="PTHR46796:SF2">
    <property type="entry name" value="TRANSCRIPTIONAL REGULATORY PROTEIN"/>
    <property type="match status" value="1"/>
</dbReference>
<dbReference type="Gene3D" id="1.10.10.60">
    <property type="entry name" value="Homeodomain-like"/>
    <property type="match status" value="1"/>
</dbReference>
<evidence type="ECO:0000259" key="4">
    <source>
        <dbReference type="PROSITE" id="PS01124"/>
    </source>
</evidence>
<evidence type="ECO:0000256" key="3">
    <source>
        <dbReference type="ARBA" id="ARBA00023163"/>
    </source>
</evidence>
<evidence type="ECO:0000313" key="5">
    <source>
        <dbReference type="EMBL" id="MBN7822845.1"/>
    </source>
</evidence>
<dbReference type="InterPro" id="IPR037923">
    <property type="entry name" value="HTH-like"/>
</dbReference>
<dbReference type="Pfam" id="PF12833">
    <property type="entry name" value="HTH_18"/>
    <property type="match status" value="1"/>
</dbReference>
<evidence type="ECO:0000256" key="1">
    <source>
        <dbReference type="ARBA" id="ARBA00023015"/>
    </source>
</evidence>
<name>A0ABS3D0F4_9ALTE</name>